<comment type="similarity">
    <text evidence="2">Belongs to the PET117 family.</text>
</comment>
<dbReference type="GO" id="GO:0005739">
    <property type="term" value="C:mitochondrion"/>
    <property type="evidence" value="ECO:0007669"/>
    <property type="project" value="UniProtKB-SubCell"/>
</dbReference>
<keyword evidence="6" id="KW-1133">Transmembrane helix</keyword>
<evidence type="ECO:0000313" key="8">
    <source>
        <dbReference type="Proteomes" id="UP000590412"/>
    </source>
</evidence>
<evidence type="ECO:0000256" key="6">
    <source>
        <dbReference type="SAM" id="Phobius"/>
    </source>
</evidence>
<comment type="subcellular location">
    <subcellularLocation>
        <location evidence="1">Mitochondrion</location>
    </subcellularLocation>
</comment>
<proteinExistence type="inferred from homology"/>
<keyword evidence="3" id="KW-0809">Transit peptide</keyword>
<evidence type="ECO:0000256" key="4">
    <source>
        <dbReference type="ARBA" id="ARBA00023128"/>
    </source>
</evidence>
<organism evidence="7 8">
    <name type="scientific">Candida parapsilosis</name>
    <name type="common">Yeast</name>
    <dbReference type="NCBI Taxonomy" id="5480"/>
    <lineage>
        <taxon>Eukaryota</taxon>
        <taxon>Fungi</taxon>
        <taxon>Dikarya</taxon>
        <taxon>Ascomycota</taxon>
        <taxon>Saccharomycotina</taxon>
        <taxon>Pichiomycetes</taxon>
        <taxon>Debaryomycetaceae</taxon>
        <taxon>Candida/Lodderomyces clade</taxon>
        <taxon>Candida</taxon>
    </lineage>
</organism>
<protein>
    <recommendedName>
        <fullName evidence="9">Cytochrome c oxidase assembly protein</fullName>
    </recommendedName>
</protein>
<keyword evidence="6" id="KW-0472">Membrane</keyword>
<accession>A0A8X7NR69</accession>
<dbReference type="AlphaFoldDB" id="A0A8X7NR69"/>
<evidence type="ECO:0000313" key="7">
    <source>
        <dbReference type="EMBL" id="KAF6059300.1"/>
    </source>
</evidence>
<reference evidence="7" key="1">
    <citation type="submission" date="2020-03" db="EMBL/GenBank/DDBJ databases">
        <title>FDA dAtabase for Regulatory Grade micrObial Sequences (FDA-ARGOS): Supporting development and validation of Infectious Disease Dx tests.</title>
        <authorList>
            <person name="Campos J."/>
            <person name="Goldberg B."/>
            <person name="Tallon L."/>
            <person name="Sadzewicz L."/>
            <person name="Vavikolanu K."/>
            <person name="Mehta A."/>
            <person name="Aluvathingal J."/>
            <person name="Nadendla S."/>
            <person name="Nandy P."/>
            <person name="Geyer C."/>
            <person name="Yan Y."/>
            <person name="Sichtig H."/>
        </authorList>
    </citation>
    <scope>NUCLEOTIDE SEQUENCE [LARGE SCALE GENOMIC DNA]</scope>
    <source>
        <strain evidence="7">FDAARGOS_652</strain>
    </source>
</reference>
<evidence type="ECO:0000256" key="3">
    <source>
        <dbReference type="ARBA" id="ARBA00022946"/>
    </source>
</evidence>
<dbReference type="Proteomes" id="UP000590412">
    <property type="component" value="Unassembled WGS sequence"/>
</dbReference>
<evidence type="ECO:0000256" key="5">
    <source>
        <dbReference type="SAM" id="MobiDB-lite"/>
    </source>
</evidence>
<comment type="caution">
    <text evidence="7">The sequence shown here is derived from an EMBL/GenBank/DDBJ whole genome shotgun (WGS) entry which is preliminary data.</text>
</comment>
<feature type="transmembrane region" description="Helical" evidence="6">
    <location>
        <begin position="45"/>
        <end position="63"/>
    </location>
</feature>
<dbReference type="EMBL" id="JABWAB010000001">
    <property type="protein sequence ID" value="KAF6059300.1"/>
    <property type="molecule type" value="Genomic_DNA"/>
</dbReference>
<dbReference type="PANTHER" id="PTHR28163">
    <property type="entry name" value="PROTEIN PET117 HOMOLOG, MITOCHONDRIAL"/>
    <property type="match status" value="1"/>
</dbReference>
<dbReference type="GO" id="GO:0033617">
    <property type="term" value="P:mitochondrial respiratory chain complex IV assembly"/>
    <property type="evidence" value="ECO:0007669"/>
    <property type="project" value="TreeGrafter"/>
</dbReference>
<name>A0A8X7NR69_CANPA</name>
<feature type="compositionally biased region" description="Polar residues" evidence="5">
    <location>
        <begin position="14"/>
        <end position="29"/>
    </location>
</feature>
<gene>
    <name evidence="7" type="ORF">FOB60_000882</name>
</gene>
<keyword evidence="4" id="KW-0496">Mitochondrion</keyword>
<evidence type="ECO:0000256" key="1">
    <source>
        <dbReference type="ARBA" id="ARBA00004173"/>
    </source>
</evidence>
<dbReference type="InterPro" id="IPR031568">
    <property type="entry name" value="Pet117"/>
</dbReference>
<dbReference type="PANTHER" id="PTHR28163:SF1">
    <property type="entry name" value="PROTEIN PET117 HOMOLOG, MITOCHONDRIAL"/>
    <property type="match status" value="1"/>
</dbReference>
<dbReference type="Pfam" id="PF15786">
    <property type="entry name" value="PET117"/>
    <property type="match status" value="1"/>
</dbReference>
<sequence length="131" mass="14640">MGQNDKSRKKQIRKNQITSPHSPSSHNFTQHISSYSLSMSTASKITLGASIAFATGAFIFINYSQQSERAALRQGPIKDAERQQAKLQKTQKQQANELEHREQEEMKRKFAALQPLSGEIIRGEPEGGNAK</sequence>
<evidence type="ECO:0008006" key="9">
    <source>
        <dbReference type="Google" id="ProtNLM"/>
    </source>
</evidence>
<keyword evidence="6" id="KW-0812">Transmembrane</keyword>
<evidence type="ECO:0000256" key="2">
    <source>
        <dbReference type="ARBA" id="ARBA00008197"/>
    </source>
</evidence>
<feature type="region of interest" description="Disordered" evidence="5">
    <location>
        <begin position="1"/>
        <end position="29"/>
    </location>
</feature>